<protein>
    <submittedName>
        <fullName evidence="5">Mce protein</fullName>
    </submittedName>
</protein>
<comment type="subcellular location">
    <subcellularLocation>
        <location evidence="1">Membrane</location>
    </subcellularLocation>
</comment>
<dbReference type="PANTHER" id="PTHR37042:SF4">
    <property type="entry name" value="OUTER MEMBRANE PROTEIN RV1973"/>
    <property type="match status" value="1"/>
</dbReference>
<dbReference type="EMBL" id="JAUHTC010000095">
    <property type="protein sequence ID" value="MDN4521848.1"/>
    <property type="molecule type" value="Genomic_DNA"/>
</dbReference>
<dbReference type="PANTHER" id="PTHR37042">
    <property type="entry name" value="OUTER MEMBRANE PROTEIN RV1973"/>
    <property type="match status" value="1"/>
</dbReference>
<comment type="caution">
    <text evidence="5">The sequence shown here is derived from an EMBL/GenBank/DDBJ whole genome shotgun (WGS) entry which is preliminary data.</text>
</comment>
<keyword evidence="6" id="KW-1185">Reference proteome</keyword>
<gene>
    <name evidence="5" type="ORF">QYF68_29095</name>
</gene>
<evidence type="ECO:0000256" key="4">
    <source>
        <dbReference type="SAM" id="Phobius"/>
    </source>
</evidence>
<accession>A0ABT8HM58</accession>
<feature type="transmembrane region" description="Helical" evidence="4">
    <location>
        <begin position="49"/>
        <end position="69"/>
    </location>
</feature>
<proteinExistence type="predicted"/>
<dbReference type="Proteomes" id="UP001172687">
    <property type="component" value="Unassembled WGS sequence"/>
</dbReference>
<feature type="region of interest" description="Disordered" evidence="3">
    <location>
        <begin position="1"/>
        <end position="42"/>
    </location>
</feature>
<dbReference type="RefSeq" id="WP_235881467.1">
    <property type="nucleotide sequence ID" value="NZ_JAUHTC010000095.1"/>
</dbReference>
<feature type="compositionally biased region" description="Low complexity" evidence="3">
    <location>
        <begin position="9"/>
        <end position="27"/>
    </location>
</feature>
<evidence type="ECO:0000256" key="2">
    <source>
        <dbReference type="ARBA" id="ARBA00023136"/>
    </source>
</evidence>
<keyword evidence="4" id="KW-0812">Transmembrane</keyword>
<keyword evidence="4" id="KW-1133">Transmembrane helix</keyword>
<evidence type="ECO:0000313" key="5">
    <source>
        <dbReference type="EMBL" id="MDN4521848.1"/>
    </source>
</evidence>
<evidence type="ECO:0000256" key="3">
    <source>
        <dbReference type="SAM" id="MobiDB-lite"/>
    </source>
</evidence>
<name>A0ABT8HM58_MYCAO</name>
<evidence type="ECO:0000313" key="6">
    <source>
        <dbReference type="Proteomes" id="UP001172687"/>
    </source>
</evidence>
<keyword evidence="2 4" id="KW-0472">Membrane</keyword>
<evidence type="ECO:0000256" key="1">
    <source>
        <dbReference type="ARBA" id="ARBA00004370"/>
    </source>
</evidence>
<reference evidence="5" key="1">
    <citation type="submission" date="2023-07" db="EMBL/GenBank/DDBJ databases">
        <title>Degradation of tert-butanol by M. austroafricanum TBA100.</title>
        <authorList>
            <person name="Helbich S."/>
            <person name="Vainshtein Y."/>
        </authorList>
    </citation>
    <scope>NUCLEOTIDE SEQUENCE</scope>
    <source>
        <strain evidence="5">TBA100</strain>
    </source>
</reference>
<organism evidence="5 6">
    <name type="scientific">Mycolicibacterium austroafricanum</name>
    <name type="common">Mycobacterium austroafricanum</name>
    <dbReference type="NCBI Taxonomy" id="39687"/>
    <lineage>
        <taxon>Bacteria</taxon>
        <taxon>Bacillati</taxon>
        <taxon>Actinomycetota</taxon>
        <taxon>Actinomycetes</taxon>
        <taxon>Mycobacteriales</taxon>
        <taxon>Mycobacteriaceae</taxon>
        <taxon>Mycolicibacterium</taxon>
    </lineage>
</organism>
<sequence>MEENAGTSGLTTADIAGATDGATGSADESTEVAAGADPRRHPSRLHRKGLLAIAAALILLAGGTAFGGYQAVNAHRESQALERANIAAIAAAKDCVAATQPPDVAALPAAQRKLTECSTGDFGAQAAWYGAVLTQAYQAVDVRVQVPQMHAAVERNNDDGSIVALVAFRATVSQTGMADRENSYRVRVKMVPEGGQFKVAELNQVAK</sequence>